<protein>
    <submittedName>
        <fullName evidence="1">TasA family protein</fullName>
    </submittedName>
</protein>
<proteinExistence type="predicted"/>
<organism evidence="1 2">
    <name type="scientific">Cytobacillus spartinae</name>
    <dbReference type="NCBI Taxonomy" id="3299023"/>
    <lineage>
        <taxon>Bacteria</taxon>
        <taxon>Bacillati</taxon>
        <taxon>Bacillota</taxon>
        <taxon>Bacilli</taxon>
        <taxon>Bacillales</taxon>
        <taxon>Bacillaceae</taxon>
        <taxon>Cytobacillus</taxon>
    </lineage>
</organism>
<dbReference type="NCBIfam" id="TIGR04088">
    <property type="entry name" value="cognate_SipW"/>
    <property type="match status" value="1"/>
</dbReference>
<keyword evidence="2" id="KW-1185">Reference proteome</keyword>
<comment type="caution">
    <text evidence="1">The sequence shown here is derived from an EMBL/GenBank/DDBJ whole genome shotgun (WGS) entry which is preliminary data.</text>
</comment>
<accession>A0ABW6KCX8</accession>
<dbReference type="InterPro" id="IPR022121">
    <property type="entry name" value="Peptidase_M73_camelysin"/>
</dbReference>
<evidence type="ECO:0000313" key="1">
    <source>
        <dbReference type="EMBL" id="MFE8702111.1"/>
    </source>
</evidence>
<gene>
    <name evidence="1" type="ORF">ACFYKX_16050</name>
</gene>
<dbReference type="RefSeq" id="WP_389362075.1">
    <property type="nucleotide sequence ID" value="NZ_JBIACK010000008.1"/>
</dbReference>
<evidence type="ECO:0000313" key="2">
    <source>
        <dbReference type="Proteomes" id="UP001601059"/>
    </source>
</evidence>
<dbReference type="Pfam" id="PF12389">
    <property type="entry name" value="Peptidase_M73"/>
    <property type="match status" value="1"/>
</dbReference>
<dbReference type="EMBL" id="JBIACK010000008">
    <property type="protein sequence ID" value="MFE8702111.1"/>
    <property type="molecule type" value="Genomic_DNA"/>
</dbReference>
<name>A0ABW6KCX8_9BACI</name>
<dbReference type="InterPro" id="IPR023833">
    <property type="entry name" value="Signal_pept_SipW-depend-type"/>
</dbReference>
<sequence>MSIKKKMGMGILAGALGVSLIGGGTWAAFNDVEEVSNSFEAGTLDLVTSPEEIFNLSNLKPGDYFEKELTLSNNGSLTIKDILVTTTVSDWDDVTHSHLPDNGVNDQTQFLNQFKITVKNGDNPVFDGYLGAIQSVSESDMFGNDVALEPEETVTYDIRIEFEEDDSKYSNSRLHEQNKYQGEGATFGIKFEATQMDGEERGND</sequence>
<dbReference type="Proteomes" id="UP001601059">
    <property type="component" value="Unassembled WGS sequence"/>
</dbReference>
<reference evidence="1 2" key="1">
    <citation type="submission" date="2024-08" db="EMBL/GenBank/DDBJ databases">
        <title>Two novel Cytobacillus novel species.</title>
        <authorList>
            <person name="Liu G."/>
        </authorList>
    </citation>
    <scope>NUCLEOTIDE SEQUENCE [LARGE SCALE GENOMIC DNA]</scope>
    <source>
        <strain evidence="1 2">FJAT-54145</strain>
    </source>
</reference>